<organism evidence="2 3">
    <name type="scientific">Cucurbita argyrosperma subsp. sororia</name>
    <dbReference type="NCBI Taxonomy" id="37648"/>
    <lineage>
        <taxon>Eukaryota</taxon>
        <taxon>Viridiplantae</taxon>
        <taxon>Streptophyta</taxon>
        <taxon>Embryophyta</taxon>
        <taxon>Tracheophyta</taxon>
        <taxon>Spermatophyta</taxon>
        <taxon>Magnoliopsida</taxon>
        <taxon>eudicotyledons</taxon>
        <taxon>Gunneridae</taxon>
        <taxon>Pentapetalae</taxon>
        <taxon>rosids</taxon>
        <taxon>fabids</taxon>
        <taxon>Cucurbitales</taxon>
        <taxon>Cucurbitaceae</taxon>
        <taxon>Cucurbiteae</taxon>
        <taxon>Cucurbita</taxon>
    </lineage>
</organism>
<dbReference type="GO" id="GO:0030639">
    <property type="term" value="P:polyketide biosynthetic process"/>
    <property type="evidence" value="ECO:0007669"/>
    <property type="project" value="TreeGrafter"/>
</dbReference>
<accession>A0AAV6MGT8</accession>
<reference evidence="2 3" key="1">
    <citation type="journal article" date="2021" name="Hortic Res">
        <title>The domestication of Cucurbita argyrosperma as revealed by the genome of its wild relative.</title>
        <authorList>
            <person name="Barrera-Redondo J."/>
            <person name="Sanchez-de la Vega G."/>
            <person name="Aguirre-Liguori J.A."/>
            <person name="Castellanos-Morales G."/>
            <person name="Gutierrez-Guerrero Y.T."/>
            <person name="Aguirre-Dugua X."/>
            <person name="Aguirre-Planter E."/>
            <person name="Tenaillon M.I."/>
            <person name="Lira-Saade R."/>
            <person name="Eguiarte L.E."/>
        </authorList>
    </citation>
    <scope>NUCLEOTIDE SEQUENCE [LARGE SCALE GENOMIC DNA]</scope>
    <source>
        <strain evidence="2">JBR-2021</strain>
    </source>
</reference>
<name>A0AAV6MGT8_9ROSI</name>
<dbReference type="PANTHER" id="PTHR11877">
    <property type="entry name" value="HYDROXYMETHYLGLUTARYL-COA SYNTHASE"/>
    <property type="match status" value="1"/>
</dbReference>
<dbReference type="Pfam" id="PF02797">
    <property type="entry name" value="Chal_sti_synt_C"/>
    <property type="match status" value="1"/>
</dbReference>
<dbReference type="PANTHER" id="PTHR11877:SF14">
    <property type="entry name" value="CHALCONE SYNTHASE"/>
    <property type="match status" value="1"/>
</dbReference>
<keyword evidence="3" id="KW-1185">Reference proteome</keyword>
<dbReference type="GO" id="GO:0016747">
    <property type="term" value="F:acyltransferase activity, transferring groups other than amino-acyl groups"/>
    <property type="evidence" value="ECO:0007669"/>
    <property type="project" value="InterPro"/>
</dbReference>
<evidence type="ECO:0000259" key="1">
    <source>
        <dbReference type="Pfam" id="PF02797"/>
    </source>
</evidence>
<dbReference type="Proteomes" id="UP000685013">
    <property type="component" value="Chromosome 14"/>
</dbReference>
<dbReference type="EMBL" id="JAGKQH010000014">
    <property type="protein sequence ID" value="KAG6581142.1"/>
    <property type="molecule type" value="Genomic_DNA"/>
</dbReference>
<dbReference type="InterPro" id="IPR011141">
    <property type="entry name" value="Polyketide_synthase_type-III"/>
</dbReference>
<comment type="caution">
    <text evidence="2">The sequence shown here is derived from an EMBL/GenBank/DDBJ whole genome shotgun (WGS) entry which is preliminary data.</text>
</comment>
<evidence type="ECO:0000313" key="2">
    <source>
        <dbReference type="EMBL" id="KAG6581142.1"/>
    </source>
</evidence>
<sequence length="134" mass="14742">MASVADIRNAQRANGPTTLRAIGTAVPPNIILQSDYPDFYFRVTNSEHMAILKDKFVKAKLGLKEEKMKASREILRKYGNMSSSCVAFIMDQIRKNSLEEGASTIGEGLEWGVLIGFGPGLTLETVMLYSVALK</sequence>
<dbReference type="InterPro" id="IPR012328">
    <property type="entry name" value="Chalcone/stilbene_synt_C"/>
</dbReference>
<evidence type="ECO:0000313" key="3">
    <source>
        <dbReference type="Proteomes" id="UP000685013"/>
    </source>
</evidence>
<proteinExistence type="predicted"/>
<dbReference type="AlphaFoldDB" id="A0AAV6MGT8"/>
<gene>
    <name evidence="2" type="primary">CHS6-4</name>
    <name evidence="2" type="ORF">SDJN03_21144</name>
</gene>
<protein>
    <submittedName>
        <fullName evidence="2">Chalcone synthase 6-4</fullName>
    </submittedName>
</protein>
<feature type="domain" description="Chalcone/stilbene synthase C-terminal" evidence="1">
    <location>
        <begin position="46"/>
        <end position="131"/>
    </location>
</feature>
<feature type="non-terminal residue" evidence="2">
    <location>
        <position position="1"/>
    </location>
</feature>